<proteinExistence type="predicted"/>
<sequence length="143" mass="16390">MDPHQPELSSVRSELLLLCCKGQRGSACDSVIERIDFRTLFNHRSIVPMGELVNQFFSPIKKLVRAENCHRIGDGGHRHPEVQWVGNIRTKRACVPSEAKRSPQPMDTHISRRVTGGLPAFQIEIDSFLEDSLVVVDWKYRRR</sequence>
<comment type="caution">
    <text evidence="1">The sequence shown here is derived from an EMBL/GenBank/DDBJ whole genome shotgun (WGS) entry which is preliminary data.</text>
</comment>
<accession>A0A4C1XSH1</accession>
<gene>
    <name evidence="1" type="ORF">EVAR_48642_1</name>
</gene>
<name>A0A4C1XSH1_EUMVA</name>
<dbReference type="AlphaFoldDB" id="A0A4C1XSH1"/>
<organism evidence="1 2">
    <name type="scientific">Eumeta variegata</name>
    <name type="common">Bagworm moth</name>
    <name type="synonym">Eumeta japonica</name>
    <dbReference type="NCBI Taxonomy" id="151549"/>
    <lineage>
        <taxon>Eukaryota</taxon>
        <taxon>Metazoa</taxon>
        <taxon>Ecdysozoa</taxon>
        <taxon>Arthropoda</taxon>
        <taxon>Hexapoda</taxon>
        <taxon>Insecta</taxon>
        <taxon>Pterygota</taxon>
        <taxon>Neoptera</taxon>
        <taxon>Endopterygota</taxon>
        <taxon>Lepidoptera</taxon>
        <taxon>Glossata</taxon>
        <taxon>Ditrysia</taxon>
        <taxon>Tineoidea</taxon>
        <taxon>Psychidae</taxon>
        <taxon>Oiketicinae</taxon>
        <taxon>Eumeta</taxon>
    </lineage>
</organism>
<evidence type="ECO:0000313" key="2">
    <source>
        <dbReference type="Proteomes" id="UP000299102"/>
    </source>
</evidence>
<dbReference type="EMBL" id="BGZK01000921">
    <property type="protein sequence ID" value="GBP65165.1"/>
    <property type="molecule type" value="Genomic_DNA"/>
</dbReference>
<reference evidence="1 2" key="1">
    <citation type="journal article" date="2019" name="Commun. Biol.">
        <title>The bagworm genome reveals a unique fibroin gene that provides high tensile strength.</title>
        <authorList>
            <person name="Kono N."/>
            <person name="Nakamura H."/>
            <person name="Ohtoshi R."/>
            <person name="Tomita M."/>
            <person name="Numata K."/>
            <person name="Arakawa K."/>
        </authorList>
    </citation>
    <scope>NUCLEOTIDE SEQUENCE [LARGE SCALE GENOMIC DNA]</scope>
</reference>
<protein>
    <submittedName>
        <fullName evidence="1">Uncharacterized protein</fullName>
    </submittedName>
</protein>
<evidence type="ECO:0000313" key="1">
    <source>
        <dbReference type="EMBL" id="GBP65165.1"/>
    </source>
</evidence>
<dbReference type="Proteomes" id="UP000299102">
    <property type="component" value="Unassembled WGS sequence"/>
</dbReference>
<keyword evidence="2" id="KW-1185">Reference proteome</keyword>